<gene>
    <name evidence="3" type="ORF">HNR36_002276</name>
</gene>
<dbReference type="AlphaFoldDB" id="A0A840PVA5"/>
<organism evidence="3 4">
    <name type="scientific">Ureibacillus thermosphaericus</name>
    <dbReference type="NCBI Taxonomy" id="51173"/>
    <lineage>
        <taxon>Bacteria</taxon>
        <taxon>Bacillati</taxon>
        <taxon>Bacillota</taxon>
        <taxon>Bacilli</taxon>
        <taxon>Bacillales</taxon>
        <taxon>Caryophanaceae</taxon>
        <taxon>Ureibacillus</taxon>
    </lineage>
</organism>
<dbReference type="Gene3D" id="3.40.50.450">
    <property type="match status" value="1"/>
</dbReference>
<dbReference type="InterPro" id="IPR003488">
    <property type="entry name" value="DprA"/>
</dbReference>
<dbReference type="PANTHER" id="PTHR43022">
    <property type="entry name" value="PROTEIN SMF"/>
    <property type="match status" value="1"/>
</dbReference>
<protein>
    <submittedName>
        <fullName evidence="3">DNA processing protein</fullName>
    </submittedName>
</protein>
<comment type="similarity">
    <text evidence="1">Belongs to the DprA/Smf family.</text>
</comment>
<comment type="caution">
    <text evidence="3">The sequence shown here is derived from an EMBL/GenBank/DDBJ whole genome shotgun (WGS) entry which is preliminary data.</text>
</comment>
<evidence type="ECO:0000313" key="3">
    <source>
        <dbReference type="EMBL" id="MBB5149877.1"/>
    </source>
</evidence>
<dbReference type="InterPro" id="IPR057666">
    <property type="entry name" value="DrpA_SLOG"/>
</dbReference>
<dbReference type="EMBL" id="JACHGZ010000031">
    <property type="protein sequence ID" value="MBB5149877.1"/>
    <property type="molecule type" value="Genomic_DNA"/>
</dbReference>
<reference evidence="3 4" key="1">
    <citation type="submission" date="2020-08" db="EMBL/GenBank/DDBJ databases">
        <title>Genomic Encyclopedia of Type Strains, Phase IV (KMG-IV): sequencing the most valuable type-strain genomes for metagenomic binning, comparative biology and taxonomic classification.</title>
        <authorList>
            <person name="Goeker M."/>
        </authorList>
    </citation>
    <scope>NUCLEOTIDE SEQUENCE [LARGE SCALE GENOMIC DNA]</scope>
    <source>
        <strain evidence="3 4">DSM 10633</strain>
    </source>
</reference>
<dbReference type="SUPFAM" id="SSF102405">
    <property type="entry name" value="MCP/YpsA-like"/>
    <property type="match status" value="1"/>
</dbReference>
<proteinExistence type="inferred from homology"/>
<dbReference type="PANTHER" id="PTHR43022:SF1">
    <property type="entry name" value="PROTEIN SMF"/>
    <property type="match status" value="1"/>
</dbReference>
<feature type="domain" description="Smf/DprA SLOG" evidence="2">
    <location>
        <begin position="81"/>
        <end position="289"/>
    </location>
</feature>
<dbReference type="RefSeq" id="WP_016837425.1">
    <property type="nucleotide sequence ID" value="NZ_JAAXPW010000004.1"/>
</dbReference>
<evidence type="ECO:0000313" key="4">
    <source>
        <dbReference type="Proteomes" id="UP000557217"/>
    </source>
</evidence>
<dbReference type="NCBIfam" id="TIGR00732">
    <property type="entry name" value="dprA"/>
    <property type="match status" value="1"/>
</dbReference>
<dbReference type="Pfam" id="PF02481">
    <property type="entry name" value="DNA_processg_A"/>
    <property type="match status" value="1"/>
</dbReference>
<evidence type="ECO:0000256" key="1">
    <source>
        <dbReference type="ARBA" id="ARBA00006525"/>
    </source>
</evidence>
<evidence type="ECO:0000259" key="2">
    <source>
        <dbReference type="Pfam" id="PF02481"/>
    </source>
</evidence>
<dbReference type="GO" id="GO:0009294">
    <property type="term" value="P:DNA-mediated transformation"/>
    <property type="evidence" value="ECO:0007669"/>
    <property type="project" value="InterPro"/>
</dbReference>
<dbReference type="Proteomes" id="UP000557217">
    <property type="component" value="Unassembled WGS sequence"/>
</dbReference>
<name>A0A840PVA5_URETH</name>
<keyword evidence="4" id="KW-1185">Reference proteome</keyword>
<accession>A0A840PVA5</accession>
<sequence>MSSFSIDELITLHYVYPLPLNQFHKLLDEISSLHELQFLSPTKLTSILQISSEKAEKILTNYKRMLKKNLLDAYNHEGIHVIPYTDPNYPLSLFTLVDSPTVLYAKGDISLLTRRKIAIIGSRMATQYTVKALESIVPPLIEKDIVVVSGLAKGADRMAHEATIRYGGKTIGILGNGLFHIYPKENKKLATIMANQHLLVTEFPPYVGPKRWHFPLRNRIISGISEAIVVTEATVKSGTLITTDHALEHGKDIFVVPGPIDSKLSEGTNRLLREGAIPVWSGQQILDELNLFF</sequence>